<reference evidence="2 4" key="1">
    <citation type="journal article" date="2020" name="Microorganisms">
        <title>Reliable Identification of Environmental Pseudomonas Isolates Using the rpoD Gene.</title>
        <authorList>
            <consortium name="The Broad Institute Genome Sequencing Platform"/>
            <person name="Girard L."/>
            <person name="Lood C."/>
            <person name="Rokni-Zadeh H."/>
            <person name="van Noort V."/>
            <person name="Lavigne R."/>
            <person name="De Mot R."/>
        </authorList>
    </citation>
    <scope>NUCLEOTIDE SEQUENCE</scope>
    <source>
        <strain evidence="2 4">SWRI102</strain>
    </source>
</reference>
<dbReference type="RefSeq" id="WP_186643605.1">
    <property type="nucleotide sequence ID" value="NZ_JABWQX020000001.1"/>
</dbReference>
<reference evidence="2" key="2">
    <citation type="submission" date="2020-07" db="EMBL/GenBank/DDBJ databases">
        <authorList>
            <person name="Lood C."/>
            <person name="Girard L."/>
        </authorList>
    </citation>
    <scope>NUCLEOTIDE SEQUENCE</scope>
    <source>
        <strain evidence="2">SWRI102</strain>
    </source>
</reference>
<evidence type="ECO:0000313" key="2">
    <source>
        <dbReference type="EMBL" id="MBC3396270.1"/>
    </source>
</evidence>
<comment type="caution">
    <text evidence="2">The sequence shown here is derived from an EMBL/GenBank/DDBJ whole genome shotgun (WGS) entry which is preliminary data.</text>
</comment>
<reference evidence="3" key="3">
    <citation type="submission" date="2021-06" db="EMBL/GenBank/DDBJ databases">
        <title>Updating the genus Pseudomonas: Description of 43 new species and partition of the Pseudomonas putida group.</title>
        <authorList>
            <person name="Girard L."/>
            <person name="Lood C."/>
            <person name="Vandamme P."/>
            <person name="Rokni-Zadeh H."/>
            <person name="Van Noort V."/>
            <person name="Hofte M."/>
            <person name="Lavigne R."/>
            <person name="De Mot R."/>
        </authorList>
    </citation>
    <scope>NUCLEOTIDE SEQUENCE</scope>
    <source>
        <strain evidence="3">SWRI102</strain>
    </source>
</reference>
<dbReference type="EMBL" id="JABWQX010000004">
    <property type="protein sequence ID" value="MBC3396270.1"/>
    <property type="molecule type" value="Genomic_DNA"/>
</dbReference>
<protein>
    <submittedName>
        <fullName evidence="2">Virulence plasmid 28 protein</fullName>
    </submittedName>
</protein>
<dbReference type="InterPro" id="IPR018003">
    <property type="entry name" value="Insecticidal_toxin/plasmid_vir"/>
</dbReference>
<proteinExistence type="predicted"/>
<dbReference type="EMBL" id="JABWQX020000001">
    <property type="protein sequence ID" value="MBV4550569.1"/>
    <property type="molecule type" value="Genomic_DNA"/>
</dbReference>
<dbReference type="Proteomes" id="UP000659438">
    <property type="component" value="Unassembled WGS sequence"/>
</dbReference>
<keyword evidence="4" id="KW-1185">Reference proteome</keyword>
<dbReference type="InterPro" id="IPR008964">
    <property type="entry name" value="Invasin/intimin_cell_adhesion"/>
</dbReference>
<dbReference type="Pfam" id="PF03538">
    <property type="entry name" value="VRP1"/>
    <property type="match status" value="1"/>
</dbReference>
<sequence length="1206" mass="133235">MADSRPVVQLMNQLFSQKQLGEYPALRTYIEADGSIFPLVEKGVRGLVRDYGVTPDDAHRFLRRANSMALYVRRQFIEHSLYAKRSDTRPVGAGGGLLSMVQGPNFEQLFMRGDSFDRLCPPQALESLTSPVAYLIELLRWIEQRIEAVSGDSLKLPLHDRRKDLKPLAVDFNAVHQSVSAVDIIVPVLETFINSHEPPADIEQALIEARYPNGLPYYQHWVTLDTVARQHDLSVGDFAHRVDLSFPYFLQPQAWGNDAGRALAHASRLGPFQRKLLTEPAIKEDDRDEFYLQNYGGEGLSWQNLNQVPFFGERTKLGTLGLEALLSVRGFAPVRSANVQTYPEPQPVEPESGRSGSVYLNANAHPAVHITDSGSDPSFLHKLSVAPDESIGLDRYDRMNRKVRLDQWLALPCEQVDALLVAAMNAEVRGGAQRKWWISESVVRALGLFQSLRERYGCTAPDFAVFIDTFSIYGRGEAHSKFDQIFNDQGDYSEPLVLDEGTFPVMPEPGQSDLTVARLCSALNIDLKTYAYLAQVVAGAHSVQNGSFQRSAAIISSFYRLVRLPRLLGITPVEGVLMLTLLGGEPWLNGVAGAPRVNPTPGESPDVLNLLHAMQACTQWCADRNLPVLWMLQQVSSPQAQAATDAERQFLEQVLNLLPGALFTETALLMAGVPPLAGGNWLDLLTVLVDPDGLVIAYPGTELEYLIFAREKLDDAVKDGLGEAFEPERPAIVEIMLSVLLQVRAAQASVAKECLAVYAGVDSEQALHVLTWANATVHRLLRQVLERAPLPPDSQEPARGRNEEPDPLLALLTDVRRRGAVVAKLALGAGLLQDYLDYGYRAWLGQDDKHAFTTRTLYYLTSLTHAFELSEQPAQKLLDYLREVDALDPSLSVDALGLVQQASWVRLAEFFNWSVQEVRECLRHIDPTSQVLKNLTQLDLLMRVRELATHTGMDALTIFLIGILPEGIDKPAYKEAAEHALLNETESGASAFTSSPEDLKQLVKITVAVDNTEVVANKPNEKITFTVTLRDRAGAPLSGVFVRWSATLGTIEAKATGVDGKVAVEFIPGKVMGTDTPLYWLDLFEPQYAPSIHVTADVLSLRVPVPLRSPVPLGEVTYGQEIELYGTLMDDCGNLGKNSLVQWLIETSEPADGQLVFRPRQAFANQEGQARSFVSSPTGGTFEISILAEGSERRSHFEPITFASQE</sequence>
<organism evidence="2">
    <name type="scientific">Pseudomonas marvdashtae</name>
    <dbReference type="NCBI Taxonomy" id="2745500"/>
    <lineage>
        <taxon>Bacteria</taxon>
        <taxon>Pseudomonadati</taxon>
        <taxon>Pseudomonadota</taxon>
        <taxon>Gammaproteobacteria</taxon>
        <taxon>Pseudomonadales</taxon>
        <taxon>Pseudomonadaceae</taxon>
        <taxon>Pseudomonas</taxon>
    </lineage>
</organism>
<dbReference type="SUPFAM" id="SSF49373">
    <property type="entry name" value="Invasin/intimin cell-adhesion fragments"/>
    <property type="match status" value="1"/>
</dbReference>
<dbReference type="AlphaFoldDB" id="A0A923JQ97"/>
<name>A0A923JQ97_9PSED</name>
<accession>A0A923JQ97</accession>
<evidence type="ECO:0000313" key="4">
    <source>
        <dbReference type="Proteomes" id="UP000659438"/>
    </source>
</evidence>
<evidence type="ECO:0000256" key="1">
    <source>
        <dbReference type="ARBA" id="ARBA00023026"/>
    </source>
</evidence>
<dbReference type="InterPro" id="IPR013783">
    <property type="entry name" value="Ig-like_fold"/>
</dbReference>
<dbReference type="Gene3D" id="2.60.40.10">
    <property type="entry name" value="Immunoglobulins"/>
    <property type="match status" value="1"/>
</dbReference>
<gene>
    <name evidence="3" type="ORF">HU742_005340</name>
    <name evidence="2" type="ORF">HU742_13695</name>
</gene>
<keyword evidence="1" id="KW-0843">Virulence</keyword>
<evidence type="ECO:0000313" key="3">
    <source>
        <dbReference type="EMBL" id="MBV4550569.1"/>
    </source>
</evidence>